<dbReference type="InterPro" id="IPR027417">
    <property type="entry name" value="P-loop_NTPase"/>
</dbReference>
<dbReference type="SUPFAM" id="SSF46894">
    <property type="entry name" value="C-terminal effector domain of the bipartite response regulators"/>
    <property type="match status" value="1"/>
</dbReference>
<proteinExistence type="inferred from homology"/>
<dbReference type="Pfam" id="PF03704">
    <property type="entry name" value="BTAD"/>
    <property type="match status" value="1"/>
</dbReference>
<dbReference type="CDD" id="cd15831">
    <property type="entry name" value="BTAD"/>
    <property type="match status" value="1"/>
</dbReference>
<dbReference type="SUPFAM" id="SSF48452">
    <property type="entry name" value="TPR-like"/>
    <property type="match status" value="2"/>
</dbReference>
<organism evidence="8 9">
    <name type="scientific">Lentzea tibetensis</name>
    <dbReference type="NCBI Taxonomy" id="2591470"/>
    <lineage>
        <taxon>Bacteria</taxon>
        <taxon>Bacillati</taxon>
        <taxon>Actinomycetota</taxon>
        <taxon>Actinomycetes</taxon>
        <taxon>Pseudonocardiales</taxon>
        <taxon>Pseudonocardiaceae</taxon>
        <taxon>Lentzea</taxon>
    </lineage>
</organism>
<name>A0A563EWM4_9PSEU</name>
<dbReference type="InterPro" id="IPR001867">
    <property type="entry name" value="OmpR/PhoB-type_DNA-bd"/>
</dbReference>
<dbReference type="InterPro" id="IPR016032">
    <property type="entry name" value="Sig_transdc_resp-reg_C-effctor"/>
</dbReference>
<dbReference type="Gene3D" id="1.25.40.10">
    <property type="entry name" value="Tetratricopeptide repeat domain"/>
    <property type="match status" value="3"/>
</dbReference>
<dbReference type="PRINTS" id="PR00364">
    <property type="entry name" value="DISEASERSIST"/>
</dbReference>
<reference evidence="8 9" key="1">
    <citation type="submission" date="2019-07" db="EMBL/GenBank/DDBJ databases">
        <title>Lentzea xizangensis sp. nov., isolated from Qinghai-Tibetan Plateau Soils.</title>
        <authorList>
            <person name="Huang J."/>
        </authorList>
    </citation>
    <scope>NUCLEOTIDE SEQUENCE [LARGE SCALE GENOMIC DNA]</scope>
    <source>
        <strain evidence="8 9">FXJ1.1311</strain>
    </source>
</reference>
<dbReference type="SMART" id="SM01043">
    <property type="entry name" value="BTAD"/>
    <property type="match status" value="1"/>
</dbReference>
<dbReference type="SMART" id="SM00028">
    <property type="entry name" value="TPR"/>
    <property type="match status" value="6"/>
</dbReference>
<evidence type="ECO:0000256" key="6">
    <source>
        <dbReference type="PROSITE-ProRule" id="PRU01091"/>
    </source>
</evidence>
<dbReference type="AlphaFoldDB" id="A0A563EWM4"/>
<dbReference type="PANTHER" id="PTHR35807:SF1">
    <property type="entry name" value="TRANSCRIPTIONAL REGULATOR REDD"/>
    <property type="match status" value="1"/>
</dbReference>
<dbReference type="Proteomes" id="UP000316639">
    <property type="component" value="Unassembled WGS sequence"/>
</dbReference>
<comment type="caution">
    <text evidence="8">The sequence shown here is derived from an EMBL/GenBank/DDBJ whole genome shotgun (WGS) entry which is preliminary data.</text>
</comment>
<dbReference type="InterPro" id="IPR011990">
    <property type="entry name" value="TPR-like_helical_dom_sf"/>
</dbReference>
<dbReference type="GO" id="GO:0000160">
    <property type="term" value="P:phosphorelay signal transduction system"/>
    <property type="evidence" value="ECO:0007669"/>
    <property type="project" value="InterPro"/>
</dbReference>
<keyword evidence="4" id="KW-0804">Transcription</keyword>
<sequence>MLGPVEVHGPRGRAALSGARQRTLVAVLALHTGSVLPTERLIDVLWGDDPPRTAVKSLHSHVARVRQALADCGMPGALVTREPGYQLTADVDASRFERDVKAGRFHEGLALWRGDPLADAELFGWGVAEVDRLREVRLCALEQLWQAELDRGNHADAIGELERLLVSHPARERFVRLAMLALHRTGRHTDALETYQRLRTRLADDLGVDPSPDLMELHTAILRRDPSLEVRTVKPAELPARAGYFTARNAELAALSPDGPSVVVVCGAAGVGKTSLAVEWAHRVAERYPDGQLFVELGDRTDALAHVLHALGADQPASPGLYRSLLHGKRFLIVLDNARCARDVLPLVPGDPGNLLLVTSRDALAALNTSFAVRTVHLDVLSASDAVALLRGVIGPRVDEEPDAAAALAARCGHLPLALRIAAAKLAARPRRRIAELVAELDRADPFDVLAVDDRSVRAVFTSAYRALSPAAQRLFRLLSLHPGTFAEHLACSLGTGLDELVDAHLVSEVVSGRYRFHDLVRLFARSCGTEDVQPLLDWYLDIAFAANTVLSQTHHRVSRQSTSVPFGSDRTDVLAYLDAERDNLLPVVRLAAAHQRHAETWQLTYLLTGYFEARGNWTARVELCAVALDATRALGDPCAEAEMLRASGVAYFMTRQLDLAIEVQRKALVLVDGDPQSEGRLHNNIGNAYAELRRFTPALAAFEQAIERNQAAGDPLGVALSQRNLGYTYVRMGRTKLALPHLREALATFRASDHLRMVGATLNTLGTAHQQLGEHATALEHFGEALRIGRALGDQRFEADALADLGVTRLARGDLPAAHAAFDEALEVCRGIADRHREATVLHHLGQVGLRRGDPSSARGYLALAIEVHPDPFEKGLAHRTSAEVEARCGRWYEAARHWASAVDLLRAARLSET</sequence>
<dbReference type="PROSITE" id="PS51755">
    <property type="entry name" value="OMPR_PHOB"/>
    <property type="match status" value="1"/>
</dbReference>
<dbReference type="Pfam" id="PF13424">
    <property type="entry name" value="TPR_12"/>
    <property type="match status" value="2"/>
</dbReference>
<dbReference type="InterPro" id="IPR005158">
    <property type="entry name" value="BTAD"/>
</dbReference>
<dbReference type="Gene3D" id="1.10.10.10">
    <property type="entry name" value="Winged helix-like DNA-binding domain superfamily/Winged helix DNA-binding domain"/>
    <property type="match status" value="1"/>
</dbReference>
<dbReference type="SMART" id="SM00862">
    <property type="entry name" value="Trans_reg_C"/>
    <property type="match status" value="1"/>
</dbReference>
<feature type="domain" description="OmpR/PhoB-type" evidence="7">
    <location>
        <begin position="1"/>
        <end position="89"/>
    </location>
</feature>
<evidence type="ECO:0000256" key="2">
    <source>
        <dbReference type="ARBA" id="ARBA00023015"/>
    </source>
</evidence>
<dbReference type="PANTHER" id="PTHR35807">
    <property type="entry name" value="TRANSCRIPTIONAL REGULATOR REDD-RELATED"/>
    <property type="match status" value="1"/>
</dbReference>
<dbReference type="InterPro" id="IPR019734">
    <property type="entry name" value="TPR_rpt"/>
</dbReference>
<evidence type="ECO:0000256" key="1">
    <source>
        <dbReference type="ARBA" id="ARBA00005820"/>
    </source>
</evidence>
<keyword evidence="9" id="KW-1185">Reference proteome</keyword>
<evidence type="ECO:0000256" key="5">
    <source>
        <dbReference type="PROSITE-ProRule" id="PRU00339"/>
    </source>
</evidence>
<keyword evidence="3 6" id="KW-0238">DNA-binding</keyword>
<feature type="repeat" description="TPR" evidence="5">
    <location>
        <begin position="680"/>
        <end position="713"/>
    </location>
</feature>
<dbReference type="GO" id="GO:0043531">
    <property type="term" value="F:ADP binding"/>
    <property type="evidence" value="ECO:0007669"/>
    <property type="project" value="InterPro"/>
</dbReference>
<dbReference type="EMBL" id="VOBR01000007">
    <property type="protein sequence ID" value="TWP51972.1"/>
    <property type="molecule type" value="Genomic_DNA"/>
</dbReference>
<evidence type="ECO:0000313" key="9">
    <source>
        <dbReference type="Proteomes" id="UP000316639"/>
    </source>
</evidence>
<accession>A0A563EWM4</accession>
<gene>
    <name evidence="8" type="ORF">FKR81_12445</name>
</gene>
<dbReference type="InterPro" id="IPR051677">
    <property type="entry name" value="AfsR-DnrI-RedD_regulator"/>
</dbReference>
<evidence type="ECO:0000259" key="7">
    <source>
        <dbReference type="PROSITE" id="PS51755"/>
    </source>
</evidence>
<keyword evidence="5" id="KW-0802">TPR repeat</keyword>
<evidence type="ECO:0000256" key="3">
    <source>
        <dbReference type="ARBA" id="ARBA00023125"/>
    </source>
</evidence>
<dbReference type="GO" id="GO:0003677">
    <property type="term" value="F:DNA binding"/>
    <property type="evidence" value="ECO:0007669"/>
    <property type="project" value="UniProtKB-UniRule"/>
</dbReference>
<dbReference type="SUPFAM" id="SSF52540">
    <property type="entry name" value="P-loop containing nucleoside triphosphate hydrolases"/>
    <property type="match status" value="1"/>
</dbReference>
<comment type="similarity">
    <text evidence="1">Belongs to the AfsR/DnrI/RedD regulatory family.</text>
</comment>
<dbReference type="InterPro" id="IPR036388">
    <property type="entry name" value="WH-like_DNA-bd_sf"/>
</dbReference>
<dbReference type="Pfam" id="PF00486">
    <property type="entry name" value="Trans_reg_C"/>
    <property type="match status" value="1"/>
</dbReference>
<protein>
    <submittedName>
        <fullName evidence="8">Tetratricopeptide repeat protein</fullName>
    </submittedName>
</protein>
<evidence type="ECO:0000313" key="8">
    <source>
        <dbReference type="EMBL" id="TWP51972.1"/>
    </source>
</evidence>
<keyword evidence="2" id="KW-0805">Transcription regulation</keyword>
<feature type="DNA-binding region" description="OmpR/PhoB-type" evidence="6">
    <location>
        <begin position="1"/>
        <end position="89"/>
    </location>
</feature>
<evidence type="ECO:0000256" key="4">
    <source>
        <dbReference type="ARBA" id="ARBA00023163"/>
    </source>
</evidence>
<dbReference type="OrthoDB" id="7628974at2"/>
<dbReference type="GO" id="GO:0006355">
    <property type="term" value="P:regulation of DNA-templated transcription"/>
    <property type="evidence" value="ECO:0007669"/>
    <property type="project" value="InterPro"/>
</dbReference>
<dbReference type="PROSITE" id="PS50005">
    <property type="entry name" value="TPR"/>
    <property type="match status" value="1"/>
</dbReference>